<name>A0AAJ1N0T3_XENBV</name>
<evidence type="ECO:0000259" key="1">
    <source>
        <dbReference type="Pfam" id="PF18138"/>
    </source>
</evidence>
<protein>
    <recommendedName>
        <fullName evidence="1">Bacterial HORMA domain-containing protein</fullName>
    </recommendedName>
</protein>
<comment type="caution">
    <text evidence="2">The sequence shown here is derived from an EMBL/GenBank/DDBJ whole genome shotgun (WGS) entry which is preliminary data.</text>
</comment>
<reference evidence="2" key="1">
    <citation type="submission" date="2021-08" db="EMBL/GenBank/DDBJ databases">
        <authorList>
            <person name="Papudeshi B."/>
            <person name="Bashey-Visser F."/>
        </authorList>
    </citation>
    <scope>NUCLEOTIDE SEQUENCE</scope>
    <source>
        <strain evidence="2">MC_266_E_2016</strain>
    </source>
</reference>
<feature type="domain" description="Bacterial HORMA" evidence="1">
    <location>
        <begin position="1"/>
        <end position="162"/>
    </location>
</feature>
<dbReference type="InterPro" id="IPR041162">
    <property type="entry name" value="Bact_HORMA_1"/>
</dbReference>
<gene>
    <name evidence="2" type="ORF">KKJ01_18530</name>
</gene>
<dbReference type="RefSeq" id="WP_274713593.1">
    <property type="nucleotide sequence ID" value="NZ_JAILSO010000101.1"/>
</dbReference>
<dbReference type="Proteomes" id="UP001222434">
    <property type="component" value="Unassembled WGS sequence"/>
</dbReference>
<organism evidence="2 3">
    <name type="scientific">Xenorhabdus bovienii</name>
    <name type="common">Xenorhabdus nematophila subsp. bovienii</name>
    <dbReference type="NCBI Taxonomy" id="40576"/>
    <lineage>
        <taxon>Bacteria</taxon>
        <taxon>Pseudomonadati</taxon>
        <taxon>Pseudomonadota</taxon>
        <taxon>Gammaproteobacteria</taxon>
        <taxon>Enterobacterales</taxon>
        <taxon>Morganellaceae</taxon>
        <taxon>Xenorhabdus</taxon>
    </lineage>
</organism>
<dbReference type="Pfam" id="PF18138">
    <property type="entry name" value="bacHORMA_1"/>
    <property type="match status" value="1"/>
</dbReference>
<dbReference type="EMBL" id="JAILSO010000101">
    <property type="protein sequence ID" value="MDE1480159.1"/>
    <property type="molecule type" value="Genomic_DNA"/>
</dbReference>
<evidence type="ECO:0000313" key="2">
    <source>
        <dbReference type="EMBL" id="MDE1480159.1"/>
    </source>
</evidence>
<reference evidence="2" key="2">
    <citation type="journal article" date="2022" name="J. Evol. Biol.">
        <title>Pre- and post-association barriers to host switching in sympatric mutualists.</title>
        <authorList>
            <person name="Dinges Z.M."/>
            <person name="Phillips R.K."/>
            <person name="Lively C.M."/>
            <person name="Bashey F."/>
        </authorList>
    </citation>
    <scope>NUCLEOTIDE SEQUENCE</scope>
    <source>
        <strain evidence="2">MC_266_E_2016</strain>
    </source>
</reference>
<sequence>MSQSYSSTESYSVADIQCVIRKITAGFIMIAESSKAVEVGQVKKWAHDVELLACNGYLKHVDLTLLSNNQEIRAIRYAVNSEAGDLKSSRAGGVLWPIVPNPFLRIVISYTKSYDQAARDKLRSKLKISWTSSTADTSHSSLNSSAGRDYASNGYGVQRQDFSL</sequence>
<dbReference type="AlphaFoldDB" id="A0AAJ1N0T3"/>
<evidence type="ECO:0000313" key="3">
    <source>
        <dbReference type="Proteomes" id="UP001222434"/>
    </source>
</evidence>
<accession>A0AAJ1N0T3</accession>
<proteinExistence type="predicted"/>